<name>A0ABW2CT25_9ACTN</name>
<feature type="transmembrane region" description="Helical" evidence="6">
    <location>
        <begin position="59"/>
        <end position="80"/>
    </location>
</feature>
<evidence type="ECO:0000256" key="6">
    <source>
        <dbReference type="SAM" id="Phobius"/>
    </source>
</evidence>
<keyword evidence="3 6" id="KW-0812">Transmembrane</keyword>
<feature type="transmembrane region" description="Helical" evidence="6">
    <location>
        <begin position="22"/>
        <end position="39"/>
    </location>
</feature>
<evidence type="ECO:0000256" key="1">
    <source>
        <dbReference type="ARBA" id="ARBA00004651"/>
    </source>
</evidence>
<feature type="transmembrane region" description="Helical" evidence="6">
    <location>
        <begin position="320"/>
        <end position="338"/>
    </location>
</feature>
<keyword evidence="4 6" id="KW-1133">Transmembrane helix</keyword>
<dbReference type="SUPFAM" id="SSF103473">
    <property type="entry name" value="MFS general substrate transporter"/>
    <property type="match status" value="1"/>
</dbReference>
<sequence length="454" mass="48249">MVGRRRGGPESGTLQARTMRRITLRIVPVLMLGYIVSYIDRINIGFAKFGMEDTFGMSGAEYGFAAGIFFLGYVLAEVPSNIAMARFGARIWLTRIMVTWGVIAGSLAFAGNIETVYGLRFLLGIAEAGFFPGILLYLTRWYPNAYRPKAVATVMVAIPLASVVGGPLNGWILSTLDGALGLDGWRWIFLLGGVPAVLLGVVFFLVVSDRPADARWLTAEQRAWLARTLEEEERERAASASPARHREVFRDRRVIGLCAAYFLVLSGAYPLAYWMPSVIDDVGEGLSGVEVGWLSALPFLLAAVCMFATGRLVRDERSSVPVQVALGISVAAFTLTAVSLGTPVVALVAVCVATMAAQTAKPLFWSLPTAFLAGAGATSGLALINSLGNLAGFVSPFAVGWIQDATGGGDGLSMTVMIAANVLAMAVIAGLWLASRRPRPLAAPEPTAPGASRL</sequence>
<evidence type="ECO:0000259" key="7">
    <source>
        <dbReference type="PROSITE" id="PS50850"/>
    </source>
</evidence>
<protein>
    <submittedName>
        <fullName evidence="8">MFS transporter</fullName>
    </submittedName>
</protein>
<dbReference type="Proteomes" id="UP001596380">
    <property type="component" value="Unassembled WGS sequence"/>
</dbReference>
<evidence type="ECO:0000313" key="9">
    <source>
        <dbReference type="Proteomes" id="UP001596380"/>
    </source>
</evidence>
<evidence type="ECO:0000313" key="8">
    <source>
        <dbReference type="EMBL" id="MFC6884834.1"/>
    </source>
</evidence>
<feature type="transmembrane region" description="Helical" evidence="6">
    <location>
        <begin position="371"/>
        <end position="394"/>
    </location>
</feature>
<feature type="domain" description="Major facilitator superfamily (MFS) profile" evidence="7">
    <location>
        <begin position="26"/>
        <end position="438"/>
    </location>
</feature>
<dbReference type="PANTHER" id="PTHR43791:SF36">
    <property type="entry name" value="TRANSPORTER, PUTATIVE (AFU_ORTHOLOGUE AFUA_6G08340)-RELATED"/>
    <property type="match status" value="1"/>
</dbReference>
<keyword evidence="2" id="KW-0813">Transport</keyword>
<dbReference type="EMBL" id="JBHSXS010000031">
    <property type="protein sequence ID" value="MFC6884834.1"/>
    <property type="molecule type" value="Genomic_DNA"/>
</dbReference>
<dbReference type="Gene3D" id="1.20.1250.20">
    <property type="entry name" value="MFS general substrate transporter like domains"/>
    <property type="match status" value="2"/>
</dbReference>
<dbReference type="InterPro" id="IPR011701">
    <property type="entry name" value="MFS"/>
</dbReference>
<dbReference type="InterPro" id="IPR036259">
    <property type="entry name" value="MFS_trans_sf"/>
</dbReference>
<feature type="transmembrane region" description="Helical" evidence="6">
    <location>
        <begin position="117"/>
        <end position="138"/>
    </location>
</feature>
<evidence type="ECO:0000256" key="3">
    <source>
        <dbReference type="ARBA" id="ARBA00022692"/>
    </source>
</evidence>
<reference evidence="9" key="1">
    <citation type="journal article" date="2019" name="Int. J. Syst. Evol. Microbiol.">
        <title>The Global Catalogue of Microorganisms (GCM) 10K type strain sequencing project: providing services to taxonomists for standard genome sequencing and annotation.</title>
        <authorList>
            <consortium name="The Broad Institute Genomics Platform"/>
            <consortium name="The Broad Institute Genome Sequencing Center for Infectious Disease"/>
            <person name="Wu L."/>
            <person name="Ma J."/>
        </authorList>
    </citation>
    <scope>NUCLEOTIDE SEQUENCE [LARGE SCALE GENOMIC DNA]</scope>
    <source>
        <strain evidence="9">JCM 3369</strain>
    </source>
</reference>
<feature type="transmembrane region" description="Helical" evidence="6">
    <location>
        <begin position="185"/>
        <end position="207"/>
    </location>
</feature>
<accession>A0ABW2CT25</accession>
<dbReference type="InterPro" id="IPR020846">
    <property type="entry name" value="MFS_dom"/>
</dbReference>
<dbReference type="CDD" id="cd17319">
    <property type="entry name" value="MFS_ExuT_GudP_like"/>
    <property type="match status" value="1"/>
</dbReference>
<evidence type="ECO:0000256" key="4">
    <source>
        <dbReference type="ARBA" id="ARBA00022989"/>
    </source>
</evidence>
<evidence type="ECO:0000256" key="2">
    <source>
        <dbReference type="ARBA" id="ARBA00022448"/>
    </source>
</evidence>
<dbReference type="Pfam" id="PF07690">
    <property type="entry name" value="MFS_1"/>
    <property type="match status" value="1"/>
</dbReference>
<keyword evidence="5 6" id="KW-0472">Membrane</keyword>
<organism evidence="8 9">
    <name type="scientific">Actinomadura yumaensis</name>
    <dbReference type="NCBI Taxonomy" id="111807"/>
    <lineage>
        <taxon>Bacteria</taxon>
        <taxon>Bacillati</taxon>
        <taxon>Actinomycetota</taxon>
        <taxon>Actinomycetes</taxon>
        <taxon>Streptosporangiales</taxon>
        <taxon>Thermomonosporaceae</taxon>
        <taxon>Actinomadura</taxon>
    </lineage>
</organism>
<dbReference type="PROSITE" id="PS50850">
    <property type="entry name" value="MFS"/>
    <property type="match status" value="1"/>
</dbReference>
<proteinExistence type="predicted"/>
<comment type="subcellular location">
    <subcellularLocation>
        <location evidence="1">Cell membrane</location>
        <topology evidence="1">Multi-pass membrane protein</topology>
    </subcellularLocation>
</comment>
<comment type="caution">
    <text evidence="8">The sequence shown here is derived from an EMBL/GenBank/DDBJ whole genome shotgun (WGS) entry which is preliminary data.</text>
</comment>
<feature type="transmembrane region" description="Helical" evidence="6">
    <location>
        <begin position="150"/>
        <end position="173"/>
    </location>
</feature>
<evidence type="ECO:0000256" key="5">
    <source>
        <dbReference type="ARBA" id="ARBA00023136"/>
    </source>
</evidence>
<feature type="transmembrane region" description="Helical" evidence="6">
    <location>
        <begin position="293"/>
        <end position="313"/>
    </location>
</feature>
<feature type="transmembrane region" description="Helical" evidence="6">
    <location>
        <begin position="92"/>
        <end position="111"/>
    </location>
</feature>
<keyword evidence="9" id="KW-1185">Reference proteome</keyword>
<feature type="transmembrane region" description="Helical" evidence="6">
    <location>
        <begin position="414"/>
        <end position="434"/>
    </location>
</feature>
<dbReference type="PANTHER" id="PTHR43791">
    <property type="entry name" value="PERMEASE-RELATED"/>
    <property type="match status" value="1"/>
</dbReference>
<feature type="transmembrane region" description="Helical" evidence="6">
    <location>
        <begin position="254"/>
        <end position="273"/>
    </location>
</feature>
<gene>
    <name evidence="8" type="ORF">ACFQKB_34100</name>
</gene>